<dbReference type="PROSITE" id="PS50123">
    <property type="entry name" value="CHER"/>
    <property type="match status" value="1"/>
</dbReference>
<accession>A0A951PKG8</accession>
<evidence type="ECO:0000256" key="3">
    <source>
        <dbReference type="ARBA" id="ARBA00022691"/>
    </source>
</evidence>
<dbReference type="Gene3D" id="3.40.50.150">
    <property type="entry name" value="Vaccinia Virus protein VP39"/>
    <property type="match status" value="1"/>
</dbReference>
<dbReference type="InterPro" id="IPR029063">
    <property type="entry name" value="SAM-dependent_MTases_sf"/>
</dbReference>
<feature type="compositionally biased region" description="Polar residues" evidence="5">
    <location>
        <begin position="346"/>
        <end position="359"/>
    </location>
</feature>
<dbReference type="PROSITE" id="PS50005">
    <property type="entry name" value="TPR"/>
    <property type="match status" value="1"/>
</dbReference>
<dbReference type="Pfam" id="PF14559">
    <property type="entry name" value="TPR_19"/>
    <property type="match status" value="1"/>
</dbReference>
<dbReference type="InterPro" id="IPR011990">
    <property type="entry name" value="TPR-like_helical_dom_sf"/>
</dbReference>
<dbReference type="Pfam" id="PF01739">
    <property type="entry name" value="CheR"/>
    <property type="match status" value="1"/>
</dbReference>
<dbReference type="SUPFAM" id="SSF53335">
    <property type="entry name" value="S-adenosyl-L-methionine-dependent methyltransferases"/>
    <property type="match status" value="1"/>
</dbReference>
<feature type="region of interest" description="Disordered" evidence="5">
    <location>
        <begin position="267"/>
        <end position="317"/>
    </location>
</feature>
<name>A0A951PKG8_9CYAN</name>
<keyword evidence="1" id="KW-0489">Methyltransferase</keyword>
<evidence type="ECO:0000313" key="7">
    <source>
        <dbReference type="EMBL" id="MBW4545575.1"/>
    </source>
</evidence>
<gene>
    <name evidence="7" type="ORF">KME25_14175</name>
</gene>
<dbReference type="EMBL" id="JAHHIF010000016">
    <property type="protein sequence ID" value="MBW4545575.1"/>
    <property type="molecule type" value="Genomic_DNA"/>
</dbReference>
<dbReference type="InterPro" id="IPR022642">
    <property type="entry name" value="CheR_C"/>
</dbReference>
<proteinExistence type="predicted"/>
<dbReference type="SUPFAM" id="SSF48452">
    <property type="entry name" value="TPR-like"/>
    <property type="match status" value="1"/>
</dbReference>
<reference evidence="7" key="1">
    <citation type="submission" date="2021-05" db="EMBL/GenBank/DDBJ databases">
        <authorList>
            <person name="Pietrasiak N."/>
            <person name="Ward R."/>
            <person name="Stajich J.E."/>
            <person name="Kurbessoian T."/>
        </authorList>
    </citation>
    <scope>NUCLEOTIDE SEQUENCE</scope>
    <source>
        <strain evidence="7">CPER-KK1</strain>
    </source>
</reference>
<dbReference type="PANTHER" id="PTHR24422">
    <property type="entry name" value="CHEMOTAXIS PROTEIN METHYLTRANSFERASE"/>
    <property type="match status" value="1"/>
</dbReference>
<dbReference type="SMART" id="SM00028">
    <property type="entry name" value="TPR"/>
    <property type="match status" value="1"/>
</dbReference>
<evidence type="ECO:0000313" key="8">
    <source>
        <dbReference type="Proteomes" id="UP000753908"/>
    </source>
</evidence>
<dbReference type="PROSITE" id="PS50293">
    <property type="entry name" value="TPR_REGION"/>
    <property type="match status" value="1"/>
</dbReference>
<organism evidence="7 8">
    <name type="scientific">Symplocastrum torsivum CPER-KK1</name>
    <dbReference type="NCBI Taxonomy" id="450513"/>
    <lineage>
        <taxon>Bacteria</taxon>
        <taxon>Bacillati</taxon>
        <taxon>Cyanobacteriota</taxon>
        <taxon>Cyanophyceae</taxon>
        <taxon>Oscillatoriophycideae</taxon>
        <taxon>Oscillatoriales</taxon>
        <taxon>Microcoleaceae</taxon>
        <taxon>Symplocastrum</taxon>
    </lineage>
</organism>
<dbReference type="InterPro" id="IPR000780">
    <property type="entry name" value="CheR_MeTrfase"/>
</dbReference>
<dbReference type="Proteomes" id="UP000753908">
    <property type="component" value="Unassembled WGS sequence"/>
</dbReference>
<evidence type="ECO:0000259" key="6">
    <source>
        <dbReference type="PROSITE" id="PS50123"/>
    </source>
</evidence>
<reference evidence="7" key="2">
    <citation type="journal article" date="2022" name="Microbiol. Resour. Announc.">
        <title>Metagenome Sequencing to Explore Phylogenomics of Terrestrial Cyanobacteria.</title>
        <authorList>
            <person name="Ward R.D."/>
            <person name="Stajich J.E."/>
            <person name="Johansen J.R."/>
            <person name="Huntemann M."/>
            <person name="Clum A."/>
            <person name="Foster B."/>
            <person name="Foster B."/>
            <person name="Roux S."/>
            <person name="Palaniappan K."/>
            <person name="Varghese N."/>
            <person name="Mukherjee S."/>
            <person name="Reddy T.B.K."/>
            <person name="Daum C."/>
            <person name="Copeland A."/>
            <person name="Chen I.A."/>
            <person name="Ivanova N.N."/>
            <person name="Kyrpides N.C."/>
            <person name="Shapiro N."/>
            <person name="Eloe-Fadrosh E.A."/>
            <person name="Pietrasiak N."/>
        </authorList>
    </citation>
    <scope>NUCLEOTIDE SEQUENCE</scope>
    <source>
        <strain evidence="7">CPER-KK1</strain>
    </source>
</reference>
<dbReference type="InterPro" id="IPR050903">
    <property type="entry name" value="Bact_Chemotaxis_MeTrfase"/>
</dbReference>
<sequence length="457" mass="51067">MSQAAIEALLKQKIGLEAGAIGSNTISRAVNQRMVDCGLSNPTTYLARLQTSTQELEALIESIVVPETWFFRDRESFAFLRQYVKTQWQPTHPNSILRVLSVPCSTGEEPYSIAIALLEAGLSSKHFSIDAVDISQKSLRRAKRGIYTQNSFRGDTLSLRKSYFTQTGNSYELSEAIRCAVHFFHGNLLEPQFFFERAPYQIIFCRNVLIYLAQPARERTIQVLYQLLTENGLLFVGHSETQQVSLSHFIRVRHPLAFAFRKAVTPLPQSSTKDSSNTSSRLTSSPTPLANKRLRPLSSPLLGENERDGEESPVPLFPGRECRLDLPHPNRIKVGGNQDVALEPKNPTNSQTSVTTGNQQPTLERAKILADQGQLNEAAALCETYLSQNRTSAEAYLLLGQVRQAAGNQTQALECLQKAIYLKPNCYEALILLALLKEHQGDTKGAAILRQRIRRLK</sequence>
<evidence type="ECO:0000256" key="1">
    <source>
        <dbReference type="ARBA" id="ARBA00022603"/>
    </source>
</evidence>
<dbReference type="PRINTS" id="PR00996">
    <property type="entry name" value="CHERMTFRASE"/>
</dbReference>
<evidence type="ECO:0000256" key="5">
    <source>
        <dbReference type="SAM" id="MobiDB-lite"/>
    </source>
</evidence>
<evidence type="ECO:0000256" key="4">
    <source>
        <dbReference type="PROSITE-ProRule" id="PRU00339"/>
    </source>
</evidence>
<keyword evidence="2" id="KW-0808">Transferase</keyword>
<dbReference type="InterPro" id="IPR019734">
    <property type="entry name" value="TPR_rpt"/>
</dbReference>
<keyword evidence="4" id="KW-0802">TPR repeat</keyword>
<comment type="caution">
    <text evidence="7">The sequence shown here is derived from an EMBL/GenBank/DDBJ whole genome shotgun (WGS) entry which is preliminary data.</text>
</comment>
<dbReference type="GO" id="GO:0008757">
    <property type="term" value="F:S-adenosylmethionine-dependent methyltransferase activity"/>
    <property type="evidence" value="ECO:0007669"/>
    <property type="project" value="InterPro"/>
</dbReference>
<evidence type="ECO:0000256" key="2">
    <source>
        <dbReference type="ARBA" id="ARBA00022679"/>
    </source>
</evidence>
<feature type="domain" description="CheR-type methyltransferase" evidence="6">
    <location>
        <begin position="1"/>
        <end position="241"/>
    </location>
</feature>
<feature type="repeat" description="TPR" evidence="4">
    <location>
        <begin position="393"/>
        <end position="426"/>
    </location>
</feature>
<dbReference type="AlphaFoldDB" id="A0A951PKG8"/>
<dbReference type="PANTHER" id="PTHR24422:SF19">
    <property type="entry name" value="CHEMOTAXIS PROTEIN METHYLTRANSFERASE"/>
    <property type="match status" value="1"/>
</dbReference>
<dbReference type="GO" id="GO:0032259">
    <property type="term" value="P:methylation"/>
    <property type="evidence" value="ECO:0007669"/>
    <property type="project" value="UniProtKB-KW"/>
</dbReference>
<dbReference type="SMART" id="SM00138">
    <property type="entry name" value="MeTrc"/>
    <property type="match status" value="1"/>
</dbReference>
<dbReference type="Gene3D" id="1.25.40.10">
    <property type="entry name" value="Tetratricopeptide repeat domain"/>
    <property type="match status" value="1"/>
</dbReference>
<feature type="region of interest" description="Disordered" evidence="5">
    <location>
        <begin position="336"/>
        <end position="359"/>
    </location>
</feature>
<protein>
    <submittedName>
        <fullName evidence="7">Chemotaxis protein CheR</fullName>
    </submittedName>
</protein>
<feature type="compositionally biased region" description="Low complexity" evidence="5">
    <location>
        <begin position="270"/>
        <end position="289"/>
    </location>
</feature>
<keyword evidence="3" id="KW-0949">S-adenosyl-L-methionine</keyword>